<sequence length="985" mass="108791">MQRLGDDAPSAAGGDAESRSDSSSQPRQLALPSVDSGSSPTSQLKTLDQLSWVNIPRVLYQALLMLDRRTKKMAQDMESTRKLLVDELKELKQQAAAPSPPTKARPPSPHVLLGAAGFSPEASRPPSARSAVRLPPKPSGGEASPDSAPTPHSEERLNEMIEKKVEKVVDARLIDIKKATSEMETRVYRVEQTAVKFLRLVDNVRNDASAAISRMEPIEAELTEIKAHLEAQQKKLEQLDETCQTKALETMARRVFSIDMSIILKSAFDPLLKDVARESGKKPEVSDLVGIQRDIQEGIKQMIGSIKHATDDMDKLKRDTTRIDSHSDQLASLQGMKETVAALKESMEHMADISPRAAIAETPSSTGAAESSEILQAMREDQKKLMVKISQQQKAMAEMQKKIEQLESDVRRPKAVEEAPAAVTEAPSGEEAITAIDKEEMKALLQRCEQRALNTIEMTEQRLRQEFSIRLGEVRRSSFSETNRMDETVKRLQRMWDDMHEAYEMSKQTGVDLSGARLHHVESRIRNQEEYRIRDHTEINERFAMLENALQSVIEQAMPPHLLPPSRRPSQSRTSPVTPRDSTADVHAAAEETAPFAIPTGFRFSVGSAPGTRGRLGFGLDRTHHRSGMSRPAGPSLPASPRQRDKEGDLQDIAQLRPSSERMRTRRDTTPVRFEASAAPMSVSIPSAAPEKGGEGGSAERMAHKMSLPSTPYRTPRPLRGGISAPRWSNLAMSTPTTDNVSTTASRAASTGFQQSTLQRTRVDTEESIRASRARSIVNALEVSSPLTPLPPDGRQLFPTSRPSSRARMMKERPKTPPAVPEEPLPLLPETHEDMVVTESVRRPIVELTATGMQVAIPEAQRRRANTPAAYSHSAATEGDQSAVGSAVGMSEDMLTETGRQPDQLQPARDEPAEEVVIEEMVTFQPIPFPLMENLFRPQTAPRPVGGTEDKPSCDSATTVIGGIDYTKRNMYMTKVLDTKLERDR</sequence>
<feature type="compositionally biased region" description="Low complexity" evidence="2">
    <location>
        <begin position="418"/>
        <end position="427"/>
    </location>
</feature>
<feature type="compositionally biased region" description="Basic and acidic residues" evidence="2">
    <location>
        <begin position="659"/>
        <end position="670"/>
    </location>
</feature>
<reference evidence="3 4" key="1">
    <citation type="submission" date="2014-11" db="EMBL/GenBank/DDBJ databases">
        <authorList>
            <person name="Zhu J."/>
            <person name="Qi W."/>
            <person name="Song R."/>
        </authorList>
    </citation>
    <scope>NUCLEOTIDE SEQUENCE [LARGE SCALE GENOMIC DNA]</scope>
</reference>
<evidence type="ECO:0000256" key="2">
    <source>
        <dbReference type="SAM" id="MobiDB-lite"/>
    </source>
</evidence>
<feature type="region of interest" description="Disordered" evidence="2">
    <location>
        <begin position="1"/>
        <end position="46"/>
    </location>
</feature>
<dbReference type="Proteomes" id="UP000041254">
    <property type="component" value="Unassembled WGS sequence"/>
</dbReference>
<gene>
    <name evidence="3" type="ORF">Vbra_15346</name>
</gene>
<feature type="compositionally biased region" description="Polar residues" evidence="2">
    <location>
        <begin position="731"/>
        <end position="760"/>
    </location>
</feature>
<feature type="compositionally biased region" description="Polar residues" evidence="2">
    <location>
        <begin position="35"/>
        <end position="46"/>
    </location>
</feature>
<feature type="region of interest" description="Disordered" evidence="2">
    <location>
        <begin position="560"/>
        <end position="587"/>
    </location>
</feature>
<accession>A0A0G4FGK5</accession>
<feature type="compositionally biased region" description="Pro residues" evidence="2">
    <location>
        <begin position="816"/>
        <end position="826"/>
    </location>
</feature>
<feature type="region of interest" description="Disordered" evidence="2">
    <location>
        <begin position="725"/>
        <end position="767"/>
    </location>
</feature>
<feature type="compositionally biased region" description="Low complexity" evidence="2">
    <location>
        <begin position="119"/>
        <end position="134"/>
    </location>
</feature>
<dbReference type="EMBL" id="CDMY01000436">
    <property type="protein sequence ID" value="CEM12480.1"/>
    <property type="molecule type" value="Genomic_DNA"/>
</dbReference>
<protein>
    <submittedName>
        <fullName evidence="3">Uncharacterized protein</fullName>
    </submittedName>
</protein>
<dbReference type="AlphaFoldDB" id="A0A0G4FGK5"/>
<feature type="region of interest" description="Disordered" evidence="2">
    <location>
        <begin position="92"/>
        <end position="155"/>
    </location>
</feature>
<evidence type="ECO:0000313" key="4">
    <source>
        <dbReference type="Proteomes" id="UP000041254"/>
    </source>
</evidence>
<evidence type="ECO:0000256" key="1">
    <source>
        <dbReference type="SAM" id="Coils"/>
    </source>
</evidence>
<evidence type="ECO:0000313" key="3">
    <source>
        <dbReference type="EMBL" id="CEM12480.1"/>
    </source>
</evidence>
<feature type="compositionally biased region" description="Low complexity" evidence="2">
    <location>
        <begin position="568"/>
        <end position="580"/>
    </location>
</feature>
<dbReference type="InParanoid" id="A0A0G4FGK5"/>
<feature type="region of interest" description="Disordered" evidence="2">
    <location>
        <begin position="601"/>
        <end position="672"/>
    </location>
</feature>
<feature type="region of interest" description="Disordered" evidence="2">
    <location>
        <begin position="784"/>
        <end position="826"/>
    </location>
</feature>
<feature type="coiled-coil region" evidence="1">
    <location>
        <begin position="219"/>
        <end position="249"/>
    </location>
</feature>
<feature type="region of interest" description="Disordered" evidence="2">
    <location>
        <begin position="409"/>
        <end position="428"/>
    </location>
</feature>
<name>A0A0G4FGK5_VITBC</name>
<organism evidence="3 4">
    <name type="scientific">Vitrella brassicaformis (strain CCMP3155)</name>
    <dbReference type="NCBI Taxonomy" id="1169540"/>
    <lineage>
        <taxon>Eukaryota</taxon>
        <taxon>Sar</taxon>
        <taxon>Alveolata</taxon>
        <taxon>Colpodellida</taxon>
        <taxon>Vitrellaceae</taxon>
        <taxon>Vitrella</taxon>
    </lineage>
</organism>
<keyword evidence="4" id="KW-1185">Reference proteome</keyword>
<dbReference type="VEuPathDB" id="CryptoDB:Vbra_15346"/>
<keyword evidence="1" id="KW-0175">Coiled coil</keyword>
<feature type="compositionally biased region" description="Pro residues" evidence="2">
    <location>
        <begin position="98"/>
        <end position="109"/>
    </location>
</feature>
<feature type="region of interest" description="Disordered" evidence="2">
    <location>
        <begin position="862"/>
        <end position="884"/>
    </location>
</feature>
<feature type="coiled-coil region" evidence="1">
    <location>
        <begin position="382"/>
        <end position="409"/>
    </location>
</feature>
<proteinExistence type="predicted"/>